<feature type="region of interest" description="Disordered" evidence="1">
    <location>
        <begin position="1048"/>
        <end position="1087"/>
    </location>
</feature>
<dbReference type="EMBL" id="FQWV01000008">
    <property type="protein sequence ID" value="SHH51450.1"/>
    <property type="molecule type" value="Genomic_DNA"/>
</dbReference>
<gene>
    <name evidence="2" type="ORF">SAMN05443636_2752</name>
</gene>
<sequence>MVAVSALTGTGPSAGAESPRSRSLGSGGGDRDRGRVPFALVAVVLLLGSVAYANSLALGGPVVVDTAVDDALDRMESVGRPAVRAAATGAAHEAALDPVTTPANTTVGRALDPNRSFRDALRLRISLATAEALADATTDAGGVTATASLPAVESIASPADARAAVERVSVASLANGTALRVTVRNVTLTAMRGGETVATRRVNYTVSVAVPVLAMHDQTAAYEARLNRSPVDGPGLGRALTWRLWSVAQARGTAQYLGAPISNVLAARHVELSTNAAALRAQRAVYGRGDPAGRAALLTATARVGARDLLAPAMARGPAWTERVLADARNVMRPVDRPATTTGTTTTTLDGASRTGGDGGRSFRVGVNASADRAFVAFLDHRSDGGFDAAVRGAYRSRATRRVRVVGVTLAQRPPRSPPGPNWTLLSERLDERVVVVEHESIGGPTADRRDRVAADERRTVAVRNRVTRRWVGNGSIRTTTARWTDRYRVRITLTVEYDPSTGPDRPTAPRFVRGGAVDGLNLADVPAAARADLLPPGATDRAARAAVRPRASGVRLGHETVDRTTVYGDRPPELDDWIYRDLIGVRERVRNVSVPVVRSAVAAGEANAAARLAAVVRERRESIVDAPATYDGAADRARVAARAAYVDSVIAELDARAGGSAARNDAYRDRIDELRAGADDRIDDLARIASEATAPRPASAGRWRAGEVVLTPHGVPGYLPVTAVGSRRIDSLAPGETVRPLVARNTNLFAVPTGDAADAVTDATLPARRTASLAAAGRALVATNRTAVAAGAGGEPSTSLASARATLRRRVAAELRVVDSRVCSVLERRTDLSRRDRLAVLRTARRRWPAAGARTAAVVDGSYAAAIARAAVGEGGAGSAIDRDRLAVRLRVELAAAVTDSRVTVPSGVRAGVVDETRAARRAELRSAVRRAGANATEALYRRYGAGKLGPVLAGLPVAPVPGYWYATVNVWDVEVAGAYPQFEVSAPAGAPDGADATVRYIRDGARVTLDVDSDGTAELLGRSDRVAFRTWTVVVVVVPAGTSGVGDIDGNADERSAGWPCPSVPDASGRAVDAGAPTCLSGGGE</sequence>
<protein>
    <submittedName>
        <fullName evidence="2">Uncharacterized protein</fullName>
    </submittedName>
</protein>
<dbReference type="Proteomes" id="UP000184357">
    <property type="component" value="Unassembled WGS sequence"/>
</dbReference>
<evidence type="ECO:0000313" key="3">
    <source>
        <dbReference type="Proteomes" id="UP000184357"/>
    </source>
</evidence>
<organism evidence="2 3">
    <name type="scientific">Halobaculum gomorrense</name>
    <dbReference type="NCBI Taxonomy" id="43928"/>
    <lineage>
        <taxon>Archaea</taxon>
        <taxon>Methanobacteriati</taxon>
        <taxon>Methanobacteriota</taxon>
        <taxon>Stenosarchaea group</taxon>
        <taxon>Halobacteria</taxon>
        <taxon>Halobacteriales</taxon>
        <taxon>Haloferacaceae</taxon>
        <taxon>Halobaculum</taxon>
    </lineage>
</organism>
<feature type="region of interest" description="Disordered" evidence="1">
    <location>
        <begin position="335"/>
        <end position="360"/>
    </location>
</feature>
<keyword evidence="3" id="KW-1185">Reference proteome</keyword>
<reference evidence="2 3" key="1">
    <citation type="submission" date="2016-11" db="EMBL/GenBank/DDBJ databases">
        <authorList>
            <person name="Jaros S."/>
            <person name="Januszkiewicz K."/>
            <person name="Wedrychowicz H."/>
        </authorList>
    </citation>
    <scope>NUCLEOTIDE SEQUENCE [LARGE SCALE GENOMIC DNA]</scope>
    <source>
        <strain evidence="2 3">DSM 9297</strain>
    </source>
</reference>
<dbReference type="InterPro" id="IPR055710">
    <property type="entry name" value="DUF7286"/>
</dbReference>
<dbReference type="AlphaFoldDB" id="A0A1M5TLB6"/>
<evidence type="ECO:0000256" key="1">
    <source>
        <dbReference type="SAM" id="MobiDB-lite"/>
    </source>
</evidence>
<accession>A0A1M5TLB6</accession>
<dbReference type="STRING" id="43928.SAMN05443636_2752"/>
<feature type="region of interest" description="Disordered" evidence="1">
    <location>
        <begin position="1"/>
        <end position="31"/>
    </location>
</feature>
<name>A0A1M5TLB6_9EURY</name>
<evidence type="ECO:0000313" key="2">
    <source>
        <dbReference type="EMBL" id="SHH51450.1"/>
    </source>
</evidence>
<dbReference type="Pfam" id="PF23957">
    <property type="entry name" value="DUF7286"/>
    <property type="match status" value="1"/>
</dbReference>
<proteinExistence type="predicted"/>